<dbReference type="EMBL" id="JAWWNJ010000005">
    <property type="protein sequence ID" value="KAK7055565.1"/>
    <property type="molecule type" value="Genomic_DNA"/>
</dbReference>
<keyword evidence="1" id="KW-0396">Initiation factor</keyword>
<gene>
    <name evidence="1" type="ORF">R3P38DRAFT_2847841</name>
</gene>
<dbReference type="GO" id="GO:0003743">
    <property type="term" value="F:translation initiation factor activity"/>
    <property type="evidence" value="ECO:0007669"/>
    <property type="project" value="UniProtKB-KW"/>
</dbReference>
<comment type="caution">
    <text evidence="1">The sequence shown here is derived from an EMBL/GenBank/DDBJ whole genome shotgun (WGS) entry which is preliminary data.</text>
</comment>
<dbReference type="Proteomes" id="UP001362999">
    <property type="component" value="Unassembled WGS sequence"/>
</dbReference>
<name>A0AAW0DV68_9AGAR</name>
<accession>A0AAW0DV68</accession>
<protein>
    <submittedName>
        <fullName evidence="1">Eukaryotic translation initiation factor 5</fullName>
    </submittedName>
</protein>
<sequence length="557" mass="62322">MAEHSQFGKLIVNNSNNRSLFGFELKFGDFPTQVTYSFSLMAHGDSASNSSFSCSLPNNPMLSRRTLIFTAVFLVCQYLLLTHFAQQCYQPPSTVPALIDSSISPSTIRDTNITIPLDTVRKTRHIAVATTYGVHMDVYMSLAWTFQKVLDQSPSSRGSVEVYAPFPFIFDFHTVVEKLALYRGEVKKPDALIEAVNAGEIDVVVLGTCEIDLRSSWGEDLLSAWDARDAAHKFTLVCIVHNGPEAAPKKTIEAFAQRRAIRIMAISDHVAASQKLAFLARADSRDTTMRSAGYEYIPVDVHIPVLNVVLDTLRASESPRKMLSNAVIQGNFAHERRDYRNFFADLMKSLAEDPQVWGYLPLDRTANSTYLADPDLSEPPFQLFLVGSGTPIEVPHELQNIVHTRSRLKYTEFYALMNDMDIVIPAIPATNIAYYDVKASSTFAIALECHVPILVTRRIRNSYTHIDDDRVAVTRPAAMTEVDALRALRTGKASLSVTGDAISENLKDMAREVENMIRRGWVRSAEDFQAVKAEIWRKNEHAVERILNEVLVIGGKR</sequence>
<keyword evidence="2" id="KW-1185">Reference proteome</keyword>
<proteinExistence type="predicted"/>
<evidence type="ECO:0000313" key="2">
    <source>
        <dbReference type="Proteomes" id="UP001362999"/>
    </source>
</evidence>
<evidence type="ECO:0000313" key="1">
    <source>
        <dbReference type="EMBL" id="KAK7055565.1"/>
    </source>
</evidence>
<dbReference type="AlphaFoldDB" id="A0AAW0DV68"/>
<organism evidence="1 2">
    <name type="scientific">Favolaschia claudopus</name>
    <dbReference type="NCBI Taxonomy" id="2862362"/>
    <lineage>
        <taxon>Eukaryota</taxon>
        <taxon>Fungi</taxon>
        <taxon>Dikarya</taxon>
        <taxon>Basidiomycota</taxon>
        <taxon>Agaricomycotina</taxon>
        <taxon>Agaricomycetes</taxon>
        <taxon>Agaricomycetidae</taxon>
        <taxon>Agaricales</taxon>
        <taxon>Marasmiineae</taxon>
        <taxon>Mycenaceae</taxon>
        <taxon>Favolaschia</taxon>
    </lineage>
</organism>
<keyword evidence="1" id="KW-0648">Protein biosynthesis</keyword>
<reference evidence="1 2" key="1">
    <citation type="journal article" date="2024" name="J Genomics">
        <title>Draft genome sequencing and assembly of Favolaschia claudopus CIRM-BRFM 2984 isolated from oak limbs.</title>
        <authorList>
            <person name="Navarro D."/>
            <person name="Drula E."/>
            <person name="Chaduli D."/>
            <person name="Cazenave R."/>
            <person name="Ahrendt S."/>
            <person name="Wang J."/>
            <person name="Lipzen A."/>
            <person name="Daum C."/>
            <person name="Barry K."/>
            <person name="Grigoriev I.V."/>
            <person name="Favel A."/>
            <person name="Rosso M.N."/>
            <person name="Martin F."/>
        </authorList>
    </citation>
    <scope>NUCLEOTIDE SEQUENCE [LARGE SCALE GENOMIC DNA]</scope>
    <source>
        <strain evidence="1 2">CIRM-BRFM 2984</strain>
    </source>
</reference>